<dbReference type="SUPFAM" id="SSF46785">
    <property type="entry name" value="Winged helix' DNA-binding domain"/>
    <property type="match status" value="1"/>
</dbReference>
<name>A0ABZ2J642_9CHLR</name>
<keyword evidence="2 5" id="KW-0805">Transcription regulation</keyword>
<keyword evidence="8" id="KW-1185">Reference proteome</keyword>
<keyword evidence="4 5" id="KW-0804">Transcription</keyword>
<dbReference type="InterPro" id="IPR036388">
    <property type="entry name" value="WH-like_DNA-bd_sf"/>
</dbReference>
<evidence type="ECO:0000256" key="3">
    <source>
        <dbReference type="ARBA" id="ARBA00023016"/>
    </source>
</evidence>
<dbReference type="PIRSF" id="PIRSF005485">
    <property type="entry name" value="HrcA"/>
    <property type="match status" value="1"/>
</dbReference>
<dbReference type="EMBL" id="CP146612">
    <property type="protein sequence ID" value="WWX24616.1"/>
    <property type="molecule type" value="Genomic_DNA"/>
</dbReference>
<evidence type="ECO:0000256" key="2">
    <source>
        <dbReference type="ARBA" id="ARBA00023015"/>
    </source>
</evidence>
<dbReference type="NCBIfam" id="TIGR00331">
    <property type="entry name" value="hrcA"/>
    <property type="match status" value="1"/>
</dbReference>
<organism evidence="7 8">
    <name type="scientific">Candidatus Dehalogenimonas loeffleri</name>
    <dbReference type="NCBI Taxonomy" id="3127115"/>
    <lineage>
        <taxon>Bacteria</taxon>
        <taxon>Bacillati</taxon>
        <taxon>Chloroflexota</taxon>
        <taxon>Dehalococcoidia</taxon>
        <taxon>Dehalococcoidales</taxon>
        <taxon>Dehalococcoidaceae</taxon>
        <taxon>Dehalogenimonas</taxon>
    </lineage>
</organism>
<dbReference type="Gene3D" id="3.30.450.40">
    <property type="match status" value="1"/>
</dbReference>
<dbReference type="InterPro" id="IPR002571">
    <property type="entry name" value="HrcA"/>
</dbReference>
<dbReference type="InterPro" id="IPR021153">
    <property type="entry name" value="HrcA_C"/>
</dbReference>
<gene>
    <name evidence="5 7" type="primary">hrcA</name>
    <name evidence="7" type="ORF">V8247_04945</name>
</gene>
<evidence type="ECO:0000313" key="7">
    <source>
        <dbReference type="EMBL" id="WWX24616.1"/>
    </source>
</evidence>
<dbReference type="RefSeq" id="WP_338736728.1">
    <property type="nucleotide sequence ID" value="NZ_CP146612.1"/>
</dbReference>
<evidence type="ECO:0000256" key="1">
    <source>
        <dbReference type="ARBA" id="ARBA00022491"/>
    </source>
</evidence>
<evidence type="ECO:0000256" key="4">
    <source>
        <dbReference type="ARBA" id="ARBA00023163"/>
    </source>
</evidence>
<sequence length="348" mass="39031">MLSQRSETILSSIIRQYVSSAAPVSSSAVISECGLDVCSATVRNEMGRLEEEGYIVKPHHSAGSIPSDKGYRYFVESIKNVRLPVAEQTLINHLFHQVEKEMENWLSLAAGLVSQRAHNVAVVTQPKQTSARYHHLELVTLQESLVLAVLIMRGARVRQQLVSFDAPISQFELNTISGKLNEAYDGLSKSKVEQHNLCLSETEKKVREAVVRMLQGEDEQRNEEPYLEGLNYLLEQPEFAKSQRAQSLMELVEKRRLGRMLAEEEFDEDIKVFIGQENREESIRDYSVVLGSFGLADEARGMLGVIGPTRMNYEKTIAAVRYLSLVMSALVAELYGRDPGAVADENQV</sequence>
<accession>A0ABZ2J642</accession>
<feature type="domain" description="Heat-inducible transcription repressor HrcA C-terminal" evidence="6">
    <location>
        <begin position="104"/>
        <end position="317"/>
    </location>
</feature>
<keyword evidence="3 5" id="KW-0346">Stress response</keyword>
<evidence type="ECO:0000259" key="6">
    <source>
        <dbReference type="Pfam" id="PF01628"/>
    </source>
</evidence>
<dbReference type="SUPFAM" id="SSF55781">
    <property type="entry name" value="GAF domain-like"/>
    <property type="match status" value="1"/>
</dbReference>
<reference evidence="7 8" key="1">
    <citation type="submission" date="2024-03" db="EMBL/GenBank/DDBJ databases">
        <title>A Dehalogenimonas Isolated from Estuarine Sediments Dihaloeliminates Chlorinated Alkanes.</title>
        <authorList>
            <person name="Yang Y."/>
            <person name="Wang H."/>
        </authorList>
    </citation>
    <scope>NUCLEOTIDE SEQUENCE [LARGE SCALE GENOMIC DNA]</scope>
    <source>
        <strain evidence="7 8">W</strain>
    </source>
</reference>
<keyword evidence="1 5" id="KW-0678">Repressor</keyword>
<evidence type="ECO:0000256" key="5">
    <source>
        <dbReference type="HAMAP-Rule" id="MF_00081"/>
    </source>
</evidence>
<dbReference type="PANTHER" id="PTHR34824:SF1">
    <property type="entry name" value="HEAT-INDUCIBLE TRANSCRIPTION REPRESSOR HRCA"/>
    <property type="match status" value="1"/>
</dbReference>
<dbReference type="InterPro" id="IPR036390">
    <property type="entry name" value="WH_DNA-bd_sf"/>
</dbReference>
<comment type="function">
    <text evidence="5">Negative regulator of class I heat shock genes (grpE-dnaK-dnaJ and groELS operons). Prevents heat-shock induction of these operons.</text>
</comment>
<dbReference type="PANTHER" id="PTHR34824">
    <property type="entry name" value="HEAT-INDUCIBLE TRANSCRIPTION REPRESSOR HRCA"/>
    <property type="match status" value="1"/>
</dbReference>
<dbReference type="Pfam" id="PF01628">
    <property type="entry name" value="HrcA"/>
    <property type="match status" value="1"/>
</dbReference>
<evidence type="ECO:0000313" key="8">
    <source>
        <dbReference type="Proteomes" id="UP001375370"/>
    </source>
</evidence>
<dbReference type="Proteomes" id="UP001375370">
    <property type="component" value="Chromosome"/>
</dbReference>
<comment type="similarity">
    <text evidence="5">Belongs to the HrcA family.</text>
</comment>
<protein>
    <recommendedName>
        <fullName evidence="5">Heat-inducible transcription repressor HrcA</fullName>
    </recommendedName>
</protein>
<proteinExistence type="inferred from homology"/>
<dbReference type="HAMAP" id="MF_00081">
    <property type="entry name" value="HrcA"/>
    <property type="match status" value="1"/>
</dbReference>
<dbReference type="Gene3D" id="1.10.10.10">
    <property type="entry name" value="Winged helix-like DNA-binding domain superfamily/Winged helix DNA-binding domain"/>
    <property type="match status" value="1"/>
</dbReference>
<dbReference type="InterPro" id="IPR029016">
    <property type="entry name" value="GAF-like_dom_sf"/>
</dbReference>